<feature type="transmembrane region" description="Helical" evidence="7">
    <location>
        <begin position="222"/>
        <end position="243"/>
    </location>
</feature>
<keyword evidence="6 7" id="KW-0472">Membrane</keyword>
<feature type="transmembrane region" description="Helical" evidence="7">
    <location>
        <begin position="12"/>
        <end position="32"/>
    </location>
</feature>
<feature type="transmembrane region" description="Helical" evidence="7">
    <location>
        <begin position="87"/>
        <end position="107"/>
    </location>
</feature>
<accession>A0A1F7GVN6</accession>
<evidence type="ECO:0000256" key="2">
    <source>
        <dbReference type="ARBA" id="ARBA00022475"/>
    </source>
</evidence>
<evidence type="ECO:0000256" key="3">
    <source>
        <dbReference type="ARBA" id="ARBA00022679"/>
    </source>
</evidence>
<feature type="transmembrane region" description="Helical" evidence="7">
    <location>
        <begin position="158"/>
        <end position="178"/>
    </location>
</feature>
<gene>
    <name evidence="8" type="ORF">A3C24_05210</name>
</gene>
<evidence type="ECO:0000313" key="9">
    <source>
        <dbReference type="Proteomes" id="UP000177159"/>
    </source>
</evidence>
<comment type="caution">
    <text evidence="8">The sequence shown here is derived from an EMBL/GenBank/DDBJ whole genome shotgun (WGS) entry which is preliminary data.</text>
</comment>
<evidence type="ECO:0000256" key="1">
    <source>
        <dbReference type="ARBA" id="ARBA00007150"/>
    </source>
</evidence>
<dbReference type="Proteomes" id="UP000177159">
    <property type="component" value="Unassembled WGS sequence"/>
</dbReference>
<dbReference type="PANTHER" id="PTHR30589:SF0">
    <property type="entry name" value="PHOSPHATIDYLGLYCEROL--PROLIPOPROTEIN DIACYLGLYCERYL TRANSFERASE"/>
    <property type="match status" value="1"/>
</dbReference>
<dbReference type="EMBL" id="MFZM01000041">
    <property type="protein sequence ID" value="OGK22532.1"/>
    <property type="molecule type" value="Genomic_DNA"/>
</dbReference>
<protein>
    <recommendedName>
        <fullName evidence="10">Prolipoprotein diacylglyceryl transferase</fullName>
    </recommendedName>
</protein>
<feature type="transmembrane region" description="Helical" evidence="7">
    <location>
        <begin position="119"/>
        <end position="138"/>
    </location>
</feature>
<keyword evidence="2" id="KW-1003">Cell membrane</keyword>
<name>A0A1F7GVN6_9BACT</name>
<reference evidence="8 9" key="1">
    <citation type="journal article" date="2016" name="Nat. Commun.">
        <title>Thousands of microbial genomes shed light on interconnected biogeochemical processes in an aquifer system.</title>
        <authorList>
            <person name="Anantharaman K."/>
            <person name="Brown C.T."/>
            <person name="Hug L.A."/>
            <person name="Sharon I."/>
            <person name="Castelle C.J."/>
            <person name="Probst A.J."/>
            <person name="Thomas B.C."/>
            <person name="Singh A."/>
            <person name="Wilkins M.J."/>
            <person name="Karaoz U."/>
            <person name="Brodie E.L."/>
            <person name="Williams K.H."/>
            <person name="Hubbard S.S."/>
            <person name="Banfield J.F."/>
        </authorList>
    </citation>
    <scope>NUCLEOTIDE SEQUENCE [LARGE SCALE GENOMIC DNA]</scope>
</reference>
<dbReference type="InterPro" id="IPR001640">
    <property type="entry name" value="Lgt"/>
</dbReference>
<evidence type="ECO:0000256" key="4">
    <source>
        <dbReference type="ARBA" id="ARBA00022692"/>
    </source>
</evidence>
<evidence type="ECO:0000313" key="8">
    <source>
        <dbReference type="EMBL" id="OGK22532.1"/>
    </source>
</evidence>
<evidence type="ECO:0000256" key="7">
    <source>
        <dbReference type="SAM" id="Phobius"/>
    </source>
</evidence>
<feature type="transmembrane region" description="Helical" evidence="7">
    <location>
        <begin position="190"/>
        <end position="210"/>
    </location>
</feature>
<keyword evidence="5 7" id="KW-1133">Transmembrane helix</keyword>
<dbReference type="GO" id="GO:0005886">
    <property type="term" value="C:plasma membrane"/>
    <property type="evidence" value="ECO:0007669"/>
    <property type="project" value="InterPro"/>
</dbReference>
<evidence type="ECO:0008006" key="10">
    <source>
        <dbReference type="Google" id="ProtNLM"/>
    </source>
</evidence>
<dbReference type="GO" id="GO:0042158">
    <property type="term" value="P:lipoprotein biosynthetic process"/>
    <property type="evidence" value="ECO:0007669"/>
    <property type="project" value="InterPro"/>
</dbReference>
<dbReference type="AlphaFoldDB" id="A0A1F7GVN6"/>
<keyword evidence="3" id="KW-0808">Transferase</keyword>
<keyword evidence="4 7" id="KW-0812">Transmembrane</keyword>
<proteinExistence type="inferred from homology"/>
<evidence type="ECO:0000256" key="6">
    <source>
        <dbReference type="ARBA" id="ARBA00023136"/>
    </source>
</evidence>
<evidence type="ECO:0000256" key="5">
    <source>
        <dbReference type="ARBA" id="ARBA00022989"/>
    </source>
</evidence>
<feature type="transmembrane region" description="Helical" evidence="7">
    <location>
        <begin position="44"/>
        <end position="67"/>
    </location>
</feature>
<dbReference type="GO" id="GO:0008961">
    <property type="term" value="F:phosphatidylglycerol-prolipoprotein diacylglyceryl transferase activity"/>
    <property type="evidence" value="ECO:0007669"/>
    <property type="project" value="InterPro"/>
</dbReference>
<organism evidence="8 9">
    <name type="scientific">Candidatus Roizmanbacteria bacterium RIFCSPHIGHO2_02_FULL_37_24</name>
    <dbReference type="NCBI Taxonomy" id="1802037"/>
    <lineage>
        <taxon>Bacteria</taxon>
        <taxon>Candidatus Roizmaniibacteriota</taxon>
    </lineage>
</organism>
<sequence length="273" mass="31191">MLPILLDLKIIRIYTIGVFFVLAFFWGAYILWRNIKLTSFKEEDIFDCLFVTLFGALFTARLFFVLLNFEDFGFSILRFILINGFPGLSLTGGLIGGFTTFFIYTYIKKLSVIEISDYATGPLLLALAIGKIGSFFAGSDVGSVTTFLLRVTYIGYEGTRHITALYEAFLFFVGFYIAQKILYRIRREGAPQGSSLNFFLIFYPLTQIILDNFKDNRLYFANLPFDIIAAGIVFIVATGYFTFNNKKNILRESKNLVSRVRKYGKKTPHKKTT</sequence>
<dbReference type="PANTHER" id="PTHR30589">
    <property type="entry name" value="PROLIPOPROTEIN DIACYLGLYCERYL TRANSFERASE"/>
    <property type="match status" value="1"/>
</dbReference>
<dbReference type="Pfam" id="PF01790">
    <property type="entry name" value="LGT"/>
    <property type="match status" value="1"/>
</dbReference>
<comment type="similarity">
    <text evidence="1">Belongs to the Lgt family.</text>
</comment>